<dbReference type="SMART" id="SM00458">
    <property type="entry name" value="RICIN"/>
    <property type="match status" value="1"/>
</dbReference>
<feature type="signal peptide" evidence="3">
    <location>
        <begin position="1"/>
        <end position="33"/>
    </location>
</feature>
<keyword evidence="1" id="KW-0378">Hydrolase</keyword>
<dbReference type="CDD" id="cd00161">
    <property type="entry name" value="beta-trefoil_Ricin-like"/>
    <property type="match status" value="1"/>
</dbReference>
<dbReference type="Gene3D" id="2.60.40.10">
    <property type="entry name" value="Immunoglobulins"/>
    <property type="match status" value="1"/>
</dbReference>
<dbReference type="SUPFAM" id="SSF49265">
    <property type="entry name" value="Fibronectin type III"/>
    <property type="match status" value="1"/>
</dbReference>
<dbReference type="SMART" id="SM00060">
    <property type="entry name" value="FN3"/>
    <property type="match status" value="1"/>
</dbReference>
<dbReference type="SUPFAM" id="SSF50370">
    <property type="entry name" value="Ricin B-like lectins"/>
    <property type="match status" value="1"/>
</dbReference>
<reference evidence="5 6" key="1">
    <citation type="submission" date="2019-03" db="EMBL/GenBank/DDBJ databases">
        <title>Genomics of glacier-inhabiting Cryobacterium strains.</title>
        <authorList>
            <person name="Liu Q."/>
            <person name="Xin Y.-H."/>
        </authorList>
    </citation>
    <scope>NUCLEOTIDE SEQUENCE [LARGE SCALE GENOMIC DNA]</scope>
    <source>
        <strain evidence="5 6">Sr59</strain>
    </source>
</reference>
<feature type="chain" id="PRO_5020768447" description="Fibronectin type-III domain-containing protein" evidence="3">
    <location>
        <begin position="34"/>
        <end position="428"/>
    </location>
</feature>
<protein>
    <recommendedName>
        <fullName evidence="4">Fibronectin type-III domain-containing protein</fullName>
    </recommendedName>
</protein>
<dbReference type="GO" id="GO:0016798">
    <property type="term" value="F:hydrolase activity, acting on glycosyl bonds"/>
    <property type="evidence" value="ECO:0007669"/>
    <property type="project" value="UniProtKB-KW"/>
</dbReference>
<dbReference type="InterPro" id="IPR036116">
    <property type="entry name" value="FN3_sf"/>
</dbReference>
<proteinExistence type="predicted"/>
<dbReference type="Gene3D" id="2.80.10.50">
    <property type="match status" value="2"/>
</dbReference>
<dbReference type="Pfam" id="PF14200">
    <property type="entry name" value="RicinB_lectin_2"/>
    <property type="match status" value="1"/>
</dbReference>
<evidence type="ECO:0000313" key="5">
    <source>
        <dbReference type="EMBL" id="TFD85447.1"/>
    </source>
</evidence>
<dbReference type="InterPro" id="IPR003961">
    <property type="entry name" value="FN3_dom"/>
</dbReference>
<dbReference type="CDD" id="cd00063">
    <property type="entry name" value="FN3"/>
    <property type="match status" value="1"/>
</dbReference>
<organism evidence="5 6">
    <name type="scientific">Cryobacterium lactosi</name>
    <dbReference type="NCBI Taxonomy" id="1259202"/>
    <lineage>
        <taxon>Bacteria</taxon>
        <taxon>Bacillati</taxon>
        <taxon>Actinomycetota</taxon>
        <taxon>Actinomycetes</taxon>
        <taxon>Micrococcales</taxon>
        <taxon>Microbacteriaceae</taxon>
        <taxon>Cryobacterium</taxon>
    </lineage>
</organism>
<dbReference type="PROSITE" id="PS50853">
    <property type="entry name" value="FN3"/>
    <property type="match status" value="1"/>
</dbReference>
<evidence type="ECO:0000256" key="3">
    <source>
        <dbReference type="SAM" id="SignalP"/>
    </source>
</evidence>
<dbReference type="EMBL" id="SOHM01000036">
    <property type="protein sequence ID" value="TFD85447.1"/>
    <property type="molecule type" value="Genomic_DNA"/>
</dbReference>
<dbReference type="RefSeq" id="WP_134642231.1">
    <property type="nucleotide sequence ID" value="NZ_SOHM01000036.1"/>
</dbReference>
<keyword evidence="1" id="KW-0326">Glycosidase</keyword>
<dbReference type="InterPro" id="IPR035992">
    <property type="entry name" value="Ricin_B-like_lectins"/>
</dbReference>
<comment type="caution">
    <text evidence="5">The sequence shown here is derived from an EMBL/GenBank/DDBJ whole genome shotgun (WGS) entry which is preliminary data.</text>
</comment>
<name>A0A4R9BKQ6_9MICO</name>
<evidence type="ECO:0000256" key="2">
    <source>
        <dbReference type="ARBA" id="ARBA00023326"/>
    </source>
</evidence>
<dbReference type="AlphaFoldDB" id="A0A4R9BKQ6"/>
<dbReference type="PROSITE" id="PS50231">
    <property type="entry name" value="RICIN_B_LECTIN"/>
    <property type="match status" value="1"/>
</dbReference>
<evidence type="ECO:0000259" key="4">
    <source>
        <dbReference type="PROSITE" id="PS50853"/>
    </source>
</evidence>
<dbReference type="OrthoDB" id="5100464at2"/>
<dbReference type="InterPro" id="IPR013783">
    <property type="entry name" value="Ig-like_fold"/>
</dbReference>
<dbReference type="GO" id="GO:0000272">
    <property type="term" value="P:polysaccharide catabolic process"/>
    <property type="evidence" value="ECO:0007669"/>
    <property type="project" value="UniProtKB-KW"/>
</dbReference>
<accession>A0A4R9BKQ6</accession>
<keyword evidence="2" id="KW-0119">Carbohydrate metabolism</keyword>
<dbReference type="InterPro" id="IPR000772">
    <property type="entry name" value="Ricin_B_lectin"/>
</dbReference>
<keyword evidence="2" id="KW-0624">Polysaccharide degradation</keyword>
<evidence type="ECO:0000256" key="1">
    <source>
        <dbReference type="ARBA" id="ARBA00023295"/>
    </source>
</evidence>
<evidence type="ECO:0000313" key="6">
    <source>
        <dbReference type="Proteomes" id="UP000298468"/>
    </source>
</evidence>
<keyword evidence="6" id="KW-1185">Reference proteome</keyword>
<sequence length="428" mass="43324">MPRIRQHSSGAAGLAVLAAALAVALSGAGVANASWTTPEKPVAGSVAAGTLRIEQTGLGALTRIYSSGALSATAPVTVRNVGTVPAPYTLSFGAQAATALAGAADVRVWPVASAALCTAAATAAGPTGKTWLTVGAVTGTLAPNADAVYCVRSSVSQSQRFALVGGDVTATASAAANQGSWTSAVTATTAQSVADTLTPGVPTKTGDTDRSITFTWSAPADTVAVTGYQIYRDSVLVGSVAAASLSFTDTGLVMGKGYVYTVRAAHAATPVDLSPASLSANLTTGGLSTSSWYVIRNTATQLCLDAEGVGTDSGTALIDYSCNGGTNQSWKFTQTGAYYRVAGRHAPTLFWDSPTLDRSILRPFNSYVYAQQWTVTPVTAGSGTVTLRNRNNKCLDIGGGITADGNNQLKVATCDGSVDQVFTLTNGG</sequence>
<keyword evidence="3" id="KW-0732">Signal</keyword>
<dbReference type="Proteomes" id="UP000298468">
    <property type="component" value="Unassembled WGS sequence"/>
</dbReference>
<gene>
    <name evidence="5" type="ORF">E3T61_18000</name>
</gene>
<feature type="domain" description="Fibronectin type-III" evidence="4">
    <location>
        <begin position="198"/>
        <end position="287"/>
    </location>
</feature>